<dbReference type="Pfam" id="PF12852">
    <property type="entry name" value="Cupin_6"/>
    <property type="match status" value="1"/>
</dbReference>
<dbReference type="PANTHER" id="PTHR46796">
    <property type="entry name" value="HTH-TYPE TRANSCRIPTIONAL ACTIVATOR RHAS-RELATED"/>
    <property type="match status" value="1"/>
</dbReference>
<dbReference type="PANTHER" id="PTHR46796:SF7">
    <property type="entry name" value="ARAC FAMILY TRANSCRIPTIONAL REGULATOR"/>
    <property type="match status" value="1"/>
</dbReference>
<dbReference type="Gene3D" id="1.10.10.60">
    <property type="entry name" value="Homeodomain-like"/>
    <property type="match status" value="1"/>
</dbReference>
<dbReference type="InterPro" id="IPR018060">
    <property type="entry name" value="HTH_AraC"/>
</dbReference>
<dbReference type="AlphaFoldDB" id="A0A1C7NXR6"/>
<dbReference type="Proteomes" id="UP000093111">
    <property type="component" value="Unassembled WGS sequence"/>
</dbReference>
<evidence type="ECO:0000256" key="3">
    <source>
        <dbReference type="ARBA" id="ARBA00023163"/>
    </source>
</evidence>
<keyword evidence="2" id="KW-0238">DNA-binding</keyword>
<evidence type="ECO:0000313" key="5">
    <source>
        <dbReference type="EMBL" id="OBZ93798.1"/>
    </source>
</evidence>
<feature type="domain" description="HTH araC/xylS-type" evidence="4">
    <location>
        <begin position="199"/>
        <end position="297"/>
    </location>
</feature>
<dbReference type="RefSeq" id="WP_068955729.1">
    <property type="nucleotide sequence ID" value="NZ_LGLV01000012.1"/>
</dbReference>
<dbReference type="InterPro" id="IPR050204">
    <property type="entry name" value="AraC_XylS_family_regulators"/>
</dbReference>
<organism evidence="5 6">
    <name type="scientific">Pararhizobium polonicum</name>
    <dbReference type="NCBI Taxonomy" id="1612624"/>
    <lineage>
        <taxon>Bacteria</taxon>
        <taxon>Pseudomonadati</taxon>
        <taxon>Pseudomonadota</taxon>
        <taxon>Alphaproteobacteria</taxon>
        <taxon>Hyphomicrobiales</taxon>
        <taxon>Rhizobiaceae</taxon>
        <taxon>Rhizobium/Agrobacterium group</taxon>
        <taxon>Pararhizobium</taxon>
    </lineage>
</organism>
<dbReference type="STRING" id="1612624.ADU59_19030"/>
<gene>
    <name evidence="5" type="ORF">ADU59_19030</name>
</gene>
<keyword evidence="6" id="KW-1185">Reference proteome</keyword>
<dbReference type="SMART" id="SM00342">
    <property type="entry name" value="HTH_ARAC"/>
    <property type="match status" value="1"/>
</dbReference>
<name>A0A1C7NXR6_9HYPH</name>
<evidence type="ECO:0000259" key="4">
    <source>
        <dbReference type="PROSITE" id="PS01124"/>
    </source>
</evidence>
<keyword evidence="3" id="KW-0804">Transcription</keyword>
<dbReference type="EMBL" id="LGLV01000012">
    <property type="protein sequence ID" value="OBZ93798.1"/>
    <property type="molecule type" value="Genomic_DNA"/>
</dbReference>
<protein>
    <submittedName>
        <fullName evidence="5">AraC family transcriptional regulator</fullName>
    </submittedName>
</protein>
<dbReference type="PROSITE" id="PS01124">
    <property type="entry name" value="HTH_ARAC_FAMILY_2"/>
    <property type="match status" value="1"/>
</dbReference>
<evidence type="ECO:0000256" key="2">
    <source>
        <dbReference type="ARBA" id="ARBA00023125"/>
    </source>
</evidence>
<dbReference type="Pfam" id="PF12833">
    <property type="entry name" value="HTH_18"/>
    <property type="match status" value="1"/>
</dbReference>
<evidence type="ECO:0000256" key="1">
    <source>
        <dbReference type="ARBA" id="ARBA00023015"/>
    </source>
</evidence>
<dbReference type="PATRIC" id="fig|1612624.7.peg.5765"/>
<dbReference type="InterPro" id="IPR018062">
    <property type="entry name" value="HTH_AraC-typ_CS"/>
</dbReference>
<accession>A0A1C7NXR6</accession>
<sequence length="304" mass="32352">MDPFSDIIALLRPHAVFSKPITGKGEWGVRYPAYGAPGFAIVLSGQCWLAVEADEPVLLQRGDFVLLPSSPAFEMLSRPGAPCVPGQPMATDIRHGDPGGAPDFRMLGGSFRLSPVNAPLLVALLPKIIHVSAANGSTRRLAGIIDLIMEECATERPGREMILERLLEVLLMECLRWPGAGTTTLPAGLLAGMEDAALARALGAMHADISAGWTVADLAKIAGMSRSAFAARFSGMLGCAPMEYLARWRMTRAKDTLSRGGTSLDRLAEDIGYDSASAFSTAFRRRVGCAPGAFARSRIDTPQA</sequence>
<keyword evidence="1" id="KW-0805">Transcription regulation</keyword>
<dbReference type="OrthoDB" id="9783876at2"/>
<reference evidence="5 6" key="1">
    <citation type="journal article" date="2016" name="Syst. Appl. Microbiol.">
        <title>Pararhizobium polonicum sp. nov. isolated from tumors on stone fruit rootstocks.</title>
        <authorList>
            <person name="Pulawska J."/>
            <person name="Kuzmanovic N."/>
            <person name="Willems A."/>
            <person name="Pothier J.F."/>
        </authorList>
    </citation>
    <scope>NUCLEOTIDE SEQUENCE [LARGE SCALE GENOMIC DNA]</scope>
    <source>
        <strain evidence="5 6">F5.1</strain>
    </source>
</reference>
<dbReference type="InterPro" id="IPR032783">
    <property type="entry name" value="AraC_lig"/>
</dbReference>
<dbReference type="InterPro" id="IPR009057">
    <property type="entry name" value="Homeodomain-like_sf"/>
</dbReference>
<proteinExistence type="predicted"/>
<dbReference type="PROSITE" id="PS00041">
    <property type="entry name" value="HTH_ARAC_FAMILY_1"/>
    <property type="match status" value="1"/>
</dbReference>
<dbReference type="SUPFAM" id="SSF46689">
    <property type="entry name" value="Homeodomain-like"/>
    <property type="match status" value="2"/>
</dbReference>
<evidence type="ECO:0000313" key="6">
    <source>
        <dbReference type="Proteomes" id="UP000093111"/>
    </source>
</evidence>
<dbReference type="GO" id="GO:0043565">
    <property type="term" value="F:sequence-specific DNA binding"/>
    <property type="evidence" value="ECO:0007669"/>
    <property type="project" value="InterPro"/>
</dbReference>
<dbReference type="GO" id="GO:0003700">
    <property type="term" value="F:DNA-binding transcription factor activity"/>
    <property type="evidence" value="ECO:0007669"/>
    <property type="project" value="InterPro"/>
</dbReference>
<comment type="caution">
    <text evidence="5">The sequence shown here is derived from an EMBL/GenBank/DDBJ whole genome shotgun (WGS) entry which is preliminary data.</text>
</comment>